<dbReference type="PANTHER" id="PTHR10131">
    <property type="entry name" value="TNF RECEPTOR ASSOCIATED FACTOR"/>
    <property type="match status" value="1"/>
</dbReference>
<reference evidence="4" key="1">
    <citation type="submission" date="2025-08" db="UniProtKB">
        <authorList>
            <consortium name="RefSeq"/>
        </authorList>
    </citation>
    <scope>IDENTIFICATION</scope>
    <source>
        <tissue evidence="4">Whole Larva</tissue>
    </source>
</reference>
<evidence type="ECO:0000313" key="3">
    <source>
        <dbReference type="Proteomes" id="UP000695000"/>
    </source>
</evidence>
<protein>
    <submittedName>
        <fullName evidence="4">TNF receptor-associated factor 5</fullName>
    </submittedName>
</protein>
<dbReference type="SUPFAM" id="SSF49599">
    <property type="entry name" value="TRAF domain-like"/>
    <property type="match status" value="1"/>
</dbReference>
<keyword evidence="1" id="KW-0175">Coiled coil</keyword>
<dbReference type="PROSITE" id="PS50144">
    <property type="entry name" value="MATH"/>
    <property type="match status" value="1"/>
</dbReference>
<evidence type="ECO:0000259" key="2">
    <source>
        <dbReference type="PROSITE" id="PS50144"/>
    </source>
</evidence>
<proteinExistence type="predicted"/>
<name>A0ABM1MP54_NICVS</name>
<dbReference type="PANTHER" id="PTHR10131:SF138">
    <property type="entry name" value="RE66324P"/>
    <property type="match status" value="1"/>
</dbReference>
<feature type="coiled-coil region" evidence="1">
    <location>
        <begin position="248"/>
        <end position="317"/>
    </location>
</feature>
<dbReference type="GeneID" id="108562502"/>
<dbReference type="Gene3D" id="2.60.210.10">
    <property type="entry name" value="Apoptosis, Tumor Necrosis Factor Receptor Associated Protein 2, Chain A"/>
    <property type="match status" value="1"/>
</dbReference>
<evidence type="ECO:0000313" key="4">
    <source>
        <dbReference type="RefSeq" id="XP_017776354.1"/>
    </source>
</evidence>
<keyword evidence="3" id="KW-1185">Reference proteome</keyword>
<dbReference type="Pfam" id="PF22486">
    <property type="entry name" value="MATH_2"/>
    <property type="match status" value="1"/>
</dbReference>
<dbReference type="Proteomes" id="UP000695000">
    <property type="component" value="Unplaced"/>
</dbReference>
<dbReference type="RefSeq" id="XP_017776354.1">
    <property type="nucleotide sequence ID" value="XM_017920865.1"/>
</dbReference>
<gene>
    <name evidence="4" type="primary">LOC108562502</name>
</gene>
<dbReference type="InterPro" id="IPR008974">
    <property type="entry name" value="TRAF-like"/>
</dbReference>
<dbReference type="InterPro" id="IPR013083">
    <property type="entry name" value="Znf_RING/FYVE/PHD"/>
</dbReference>
<evidence type="ECO:0000256" key="1">
    <source>
        <dbReference type="SAM" id="Coils"/>
    </source>
</evidence>
<accession>A0ABM1MP54</accession>
<feature type="domain" description="MATH" evidence="2">
    <location>
        <begin position="329"/>
        <end position="474"/>
    </location>
</feature>
<keyword evidence="4" id="KW-0675">Receptor</keyword>
<organism evidence="3 4">
    <name type="scientific">Nicrophorus vespilloides</name>
    <name type="common">Boreal carrion beetle</name>
    <dbReference type="NCBI Taxonomy" id="110193"/>
    <lineage>
        <taxon>Eukaryota</taxon>
        <taxon>Metazoa</taxon>
        <taxon>Ecdysozoa</taxon>
        <taxon>Arthropoda</taxon>
        <taxon>Hexapoda</taxon>
        <taxon>Insecta</taxon>
        <taxon>Pterygota</taxon>
        <taxon>Neoptera</taxon>
        <taxon>Endopterygota</taxon>
        <taxon>Coleoptera</taxon>
        <taxon>Polyphaga</taxon>
        <taxon>Staphyliniformia</taxon>
        <taxon>Silphidae</taxon>
        <taxon>Nicrophorinae</taxon>
        <taxon>Nicrophorus</taxon>
    </lineage>
</organism>
<dbReference type="Gene3D" id="3.30.40.10">
    <property type="entry name" value="Zinc/RING finger domain, C3HC4 (zinc finger)"/>
    <property type="match status" value="1"/>
</dbReference>
<dbReference type="InterPro" id="IPR002083">
    <property type="entry name" value="MATH/TRAF_dom"/>
</dbReference>
<sequence length="484" mass="55662">MNATNGSRFRCYFCNKEIEKETEQGHMTTCGSVLEPCPKKCGSYVPRNMKNKHAKVCQNRRSLGEQDLYGTAGSRCRTSKLDNQNIYESLRPMPAAYSNNSHLERTINDLSSKINSLLTNQLDSTRIHQQTNLKVKNDLEKLASQNQSMQEFRSTVQNQMDSLRKELKTFDKLKRDNEITIHNIQESIKEIQLLSQGLTSSKVALKEEQIFNRENFHEIALNLQEIKDKTIEENAVVAALWNDQKQQIERIASENDEFEKTFSELNNKISSLGFDIRAAGELSTECVEKLKQQQKEIDELRNNLAQTKLDVELAEDSVSSMQGLISTTPGRIIWKISDFLMKLESAKKQERVPLKGPVFYSGDYGYRLRLLVFLNGLRKWKGRYLLACIQVMKGDYDDLLKWPCKIEANVVLKDCEMQESGKDYYRYITAKGECPNDDLEDPNESSTQYIFIPHSTLTRSNYLKNDSIYLEIKIAGKAKNETHV</sequence>